<dbReference type="EMBL" id="JH687406">
    <property type="protein sequence ID" value="EIM79309.1"/>
    <property type="molecule type" value="Genomic_DNA"/>
</dbReference>
<dbReference type="OMA" id="FVYSANC"/>
<keyword evidence="3" id="KW-1185">Reference proteome</keyword>
<feature type="compositionally biased region" description="Acidic residues" evidence="1">
    <location>
        <begin position="1"/>
        <end position="18"/>
    </location>
</feature>
<dbReference type="Proteomes" id="UP000053927">
    <property type="component" value="Unassembled WGS sequence"/>
</dbReference>
<dbReference type="eggNOG" id="ENOG502R68U">
    <property type="taxonomic scope" value="Eukaryota"/>
</dbReference>
<name>R7RVU7_STEHR</name>
<dbReference type="RefSeq" id="XP_007311607.1">
    <property type="nucleotide sequence ID" value="XM_007311545.1"/>
</dbReference>
<protein>
    <submittedName>
        <fullName evidence="2">Uncharacterized protein</fullName>
    </submittedName>
</protein>
<reference evidence="3" key="1">
    <citation type="journal article" date="2012" name="Science">
        <title>The Paleozoic origin of enzymatic lignin decomposition reconstructed from 31 fungal genomes.</title>
        <authorList>
            <person name="Floudas D."/>
            <person name="Binder M."/>
            <person name="Riley R."/>
            <person name="Barry K."/>
            <person name="Blanchette R.A."/>
            <person name="Henrissat B."/>
            <person name="Martinez A.T."/>
            <person name="Otillar R."/>
            <person name="Spatafora J.W."/>
            <person name="Yadav J.S."/>
            <person name="Aerts A."/>
            <person name="Benoit I."/>
            <person name="Boyd A."/>
            <person name="Carlson A."/>
            <person name="Copeland A."/>
            <person name="Coutinho P.M."/>
            <person name="de Vries R.P."/>
            <person name="Ferreira P."/>
            <person name="Findley K."/>
            <person name="Foster B."/>
            <person name="Gaskell J."/>
            <person name="Glotzer D."/>
            <person name="Gorecki P."/>
            <person name="Heitman J."/>
            <person name="Hesse C."/>
            <person name="Hori C."/>
            <person name="Igarashi K."/>
            <person name="Jurgens J.A."/>
            <person name="Kallen N."/>
            <person name="Kersten P."/>
            <person name="Kohler A."/>
            <person name="Kuees U."/>
            <person name="Kumar T.K.A."/>
            <person name="Kuo A."/>
            <person name="LaButti K."/>
            <person name="Larrondo L.F."/>
            <person name="Lindquist E."/>
            <person name="Ling A."/>
            <person name="Lombard V."/>
            <person name="Lucas S."/>
            <person name="Lundell T."/>
            <person name="Martin R."/>
            <person name="McLaughlin D.J."/>
            <person name="Morgenstern I."/>
            <person name="Morin E."/>
            <person name="Murat C."/>
            <person name="Nagy L.G."/>
            <person name="Nolan M."/>
            <person name="Ohm R.A."/>
            <person name="Patyshakuliyeva A."/>
            <person name="Rokas A."/>
            <person name="Ruiz-Duenas F.J."/>
            <person name="Sabat G."/>
            <person name="Salamov A."/>
            <person name="Samejima M."/>
            <person name="Schmutz J."/>
            <person name="Slot J.C."/>
            <person name="St John F."/>
            <person name="Stenlid J."/>
            <person name="Sun H."/>
            <person name="Sun S."/>
            <person name="Syed K."/>
            <person name="Tsang A."/>
            <person name="Wiebenga A."/>
            <person name="Young D."/>
            <person name="Pisabarro A."/>
            <person name="Eastwood D.C."/>
            <person name="Martin F."/>
            <person name="Cullen D."/>
            <person name="Grigoriev I.V."/>
            <person name="Hibbett D.S."/>
        </authorList>
    </citation>
    <scope>NUCLEOTIDE SEQUENCE [LARGE SCALE GENOMIC DNA]</scope>
    <source>
        <strain evidence="3">FP-91666</strain>
    </source>
</reference>
<sequence>MSSSDSDPDSEDEDDEETTEHQDIARVAASLGLKPESQHALKLFIKKSAAMKMNIVYACMLALTERADTKEERWVPSGDLAKDIRRFCLAVLLSSKLAAYRTAADQAVLKVLRRHGTNLPEDWESNPSRKDAIMKAIGSGLTDERSRVKAAIRDSLDPKMNIADLAEKVVGNSGITPTVDLWARLSLLRQTIVQEGSHGRLYWLHVDECLKQTREMAFKAAELAQETSKYPKYVSKEVAKALTKDYDTYGYPTAKAPKHMTKENSELWQLTAEAESSVLEPARKSKKRPKRV</sequence>
<evidence type="ECO:0000313" key="3">
    <source>
        <dbReference type="Proteomes" id="UP000053927"/>
    </source>
</evidence>
<dbReference type="KEGG" id="shs:STEHIDRAFT_163830"/>
<dbReference type="OrthoDB" id="2803839at2759"/>
<organism evidence="2 3">
    <name type="scientific">Stereum hirsutum (strain FP-91666)</name>
    <name type="common">White-rot fungus</name>
    <dbReference type="NCBI Taxonomy" id="721885"/>
    <lineage>
        <taxon>Eukaryota</taxon>
        <taxon>Fungi</taxon>
        <taxon>Dikarya</taxon>
        <taxon>Basidiomycota</taxon>
        <taxon>Agaricomycotina</taxon>
        <taxon>Agaricomycetes</taxon>
        <taxon>Russulales</taxon>
        <taxon>Stereaceae</taxon>
        <taxon>Stereum</taxon>
    </lineage>
</organism>
<proteinExistence type="predicted"/>
<evidence type="ECO:0000256" key="1">
    <source>
        <dbReference type="SAM" id="MobiDB-lite"/>
    </source>
</evidence>
<dbReference type="GeneID" id="18802452"/>
<accession>R7RVU7</accession>
<dbReference type="AlphaFoldDB" id="R7RVU7"/>
<gene>
    <name evidence="2" type="ORF">STEHIDRAFT_163830</name>
</gene>
<evidence type="ECO:0000313" key="2">
    <source>
        <dbReference type="EMBL" id="EIM79309.1"/>
    </source>
</evidence>
<feature type="region of interest" description="Disordered" evidence="1">
    <location>
        <begin position="1"/>
        <end position="22"/>
    </location>
</feature>